<organism evidence="1 2">
    <name type="scientific">Flavobacterium buctense</name>
    <dbReference type="NCBI Taxonomy" id="1648146"/>
    <lineage>
        <taxon>Bacteria</taxon>
        <taxon>Pseudomonadati</taxon>
        <taxon>Bacteroidota</taxon>
        <taxon>Flavobacteriia</taxon>
        <taxon>Flavobacteriales</taxon>
        <taxon>Flavobacteriaceae</taxon>
        <taxon>Flavobacterium</taxon>
    </lineage>
</organism>
<reference evidence="1 2" key="1">
    <citation type="submission" date="2024-04" db="EMBL/GenBank/DDBJ databases">
        <title>draft genome sequnece of Flavobacterium buctense JCM 30750.</title>
        <authorList>
            <person name="Kim D.-U."/>
        </authorList>
    </citation>
    <scope>NUCLEOTIDE SEQUENCE [LARGE SCALE GENOMIC DNA]</scope>
    <source>
        <strain evidence="1 2">JCM 30750</strain>
    </source>
</reference>
<evidence type="ECO:0000313" key="2">
    <source>
        <dbReference type="Proteomes" id="UP001491349"/>
    </source>
</evidence>
<dbReference type="Proteomes" id="UP001491349">
    <property type="component" value="Unassembled WGS sequence"/>
</dbReference>
<dbReference type="EMBL" id="JBBPCB010000013">
    <property type="protein sequence ID" value="MEK8181245.1"/>
    <property type="molecule type" value="Genomic_DNA"/>
</dbReference>
<dbReference type="RefSeq" id="WP_187661307.1">
    <property type="nucleotide sequence ID" value="NZ_JACTAB010000015.1"/>
</dbReference>
<sequence length="106" mass="12519">MGNIIASKCRICNFENTFKYGGNRFDYQTNCPVPAINIETEEFENVNYKIEINNPKYKFYSDKELKGDNEENNTFGNFNLELNSVNNYCPKCKNFAFDFRIKFFTD</sequence>
<gene>
    <name evidence="1" type="ORF">WMW71_12910</name>
</gene>
<keyword evidence="2" id="KW-1185">Reference proteome</keyword>
<evidence type="ECO:0000313" key="1">
    <source>
        <dbReference type="EMBL" id="MEK8181245.1"/>
    </source>
</evidence>
<protein>
    <submittedName>
        <fullName evidence="1">Uncharacterized protein</fullName>
    </submittedName>
</protein>
<name>A0ABU9E3P6_9FLAO</name>
<accession>A0ABU9E3P6</accession>
<proteinExistence type="predicted"/>
<comment type="caution">
    <text evidence="1">The sequence shown here is derived from an EMBL/GenBank/DDBJ whole genome shotgun (WGS) entry which is preliminary data.</text>
</comment>